<keyword evidence="12" id="KW-1185">Reference proteome</keyword>
<evidence type="ECO:0000256" key="6">
    <source>
        <dbReference type="ARBA" id="ARBA00022833"/>
    </source>
</evidence>
<feature type="domain" description="LITAF" evidence="9">
    <location>
        <begin position="32"/>
        <end position="115"/>
    </location>
</feature>
<dbReference type="PANTHER" id="PTHR23292:SF6">
    <property type="entry name" value="FI16602P1-RELATED"/>
    <property type="match status" value="1"/>
</dbReference>
<feature type="transmembrane region" description="Helical" evidence="8">
    <location>
        <begin position="67"/>
        <end position="84"/>
    </location>
</feature>
<comment type="subcellular location">
    <subcellularLocation>
        <location evidence="2">Endosome membrane</location>
        <topology evidence="2">Peripheral membrane protein</topology>
    </subcellularLocation>
    <subcellularLocation>
        <location evidence="1">Late endosome membrane</location>
    </subcellularLocation>
    <subcellularLocation>
        <location evidence="3">Lysosome membrane</location>
        <topology evidence="3">Peripheral membrane protein</topology>
        <orientation evidence="3">Cytoplasmic side</orientation>
    </subcellularLocation>
</comment>
<reference evidence="11" key="1">
    <citation type="submission" date="2021-02" db="EMBL/GenBank/DDBJ databases">
        <authorList>
            <person name="Nowell W R."/>
        </authorList>
    </citation>
    <scope>NUCLEOTIDE SEQUENCE</scope>
</reference>
<evidence type="ECO:0000256" key="1">
    <source>
        <dbReference type="ARBA" id="ARBA00004414"/>
    </source>
</evidence>
<dbReference type="InterPro" id="IPR037519">
    <property type="entry name" value="LITAF_fam"/>
</dbReference>
<dbReference type="Proteomes" id="UP000663832">
    <property type="component" value="Unassembled WGS sequence"/>
</dbReference>
<dbReference type="AlphaFoldDB" id="A0A816BJ14"/>
<organism evidence="11 12">
    <name type="scientific">Adineta steineri</name>
    <dbReference type="NCBI Taxonomy" id="433720"/>
    <lineage>
        <taxon>Eukaryota</taxon>
        <taxon>Metazoa</taxon>
        <taxon>Spiralia</taxon>
        <taxon>Gnathifera</taxon>
        <taxon>Rotifera</taxon>
        <taxon>Eurotatoria</taxon>
        <taxon>Bdelloidea</taxon>
        <taxon>Adinetida</taxon>
        <taxon>Adinetidae</taxon>
        <taxon>Adineta</taxon>
    </lineage>
</organism>
<name>A0A816BJ14_9BILA</name>
<evidence type="ECO:0000256" key="4">
    <source>
        <dbReference type="ARBA" id="ARBA00005975"/>
    </source>
</evidence>
<dbReference type="Pfam" id="PF10601">
    <property type="entry name" value="zf-LITAF-like"/>
    <property type="match status" value="1"/>
</dbReference>
<evidence type="ECO:0000256" key="5">
    <source>
        <dbReference type="ARBA" id="ARBA00022723"/>
    </source>
</evidence>
<dbReference type="GO" id="GO:0005765">
    <property type="term" value="C:lysosomal membrane"/>
    <property type="evidence" value="ECO:0007669"/>
    <property type="project" value="UniProtKB-SubCell"/>
</dbReference>
<keyword evidence="7 8" id="KW-0472">Membrane</keyword>
<dbReference type="Proteomes" id="UP000663877">
    <property type="component" value="Unassembled WGS sequence"/>
</dbReference>
<keyword evidence="5" id="KW-0479">Metal-binding</keyword>
<evidence type="ECO:0000256" key="2">
    <source>
        <dbReference type="ARBA" id="ARBA00004481"/>
    </source>
</evidence>
<accession>A0A816BJ14</accession>
<dbReference type="SMART" id="SM00714">
    <property type="entry name" value="LITAF"/>
    <property type="match status" value="1"/>
</dbReference>
<dbReference type="EMBL" id="CAJNOM010001488">
    <property type="protein sequence ID" value="CAF1609874.1"/>
    <property type="molecule type" value="Genomic_DNA"/>
</dbReference>
<evidence type="ECO:0000313" key="11">
    <source>
        <dbReference type="EMBL" id="CAF1609874.1"/>
    </source>
</evidence>
<dbReference type="InterPro" id="IPR006629">
    <property type="entry name" value="LITAF"/>
</dbReference>
<evidence type="ECO:0000313" key="10">
    <source>
        <dbReference type="EMBL" id="CAF1192824.1"/>
    </source>
</evidence>
<keyword evidence="8" id="KW-1133">Transmembrane helix</keyword>
<dbReference type="PROSITE" id="PS51837">
    <property type="entry name" value="LITAF"/>
    <property type="match status" value="1"/>
</dbReference>
<comment type="caution">
    <text evidence="11">The sequence shown here is derived from an EMBL/GenBank/DDBJ whole genome shotgun (WGS) entry which is preliminary data.</text>
</comment>
<dbReference type="OrthoDB" id="5599753at2759"/>
<gene>
    <name evidence="10" type="ORF">BJG266_LOCUS26437</name>
    <name evidence="11" type="ORF">QVE165_LOCUS53896</name>
</gene>
<evidence type="ECO:0000256" key="3">
    <source>
        <dbReference type="ARBA" id="ARBA00004630"/>
    </source>
</evidence>
<evidence type="ECO:0000259" key="9">
    <source>
        <dbReference type="PROSITE" id="PS51837"/>
    </source>
</evidence>
<keyword evidence="6" id="KW-0862">Zinc</keyword>
<dbReference type="GO" id="GO:0008270">
    <property type="term" value="F:zinc ion binding"/>
    <property type="evidence" value="ECO:0007669"/>
    <property type="project" value="TreeGrafter"/>
</dbReference>
<dbReference type="PANTHER" id="PTHR23292">
    <property type="entry name" value="LIPOPOLYSACCHARIDE-INDUCED TUMOR NECROSIS FACTOR-ALPHA FACTOR"/>
    <property type="match status" value="1"/>
</dbReference>
<dbReference type="GO" id="GO:0031902">
    <property type="term" value="C:late endosome membrane"/>
    <property type="evidence" value="ECO:0007669"/>
    <property type="project" value="UniProtKB-SubCell"/>
</dbReference>
<dbReference type="EMBL" id="CAJNOI010000220">
    <property type="protein sequence ID" value="CAF1192824.1"/>
    <property type="molecule type" value="Genomic_DNA"/>
</dbReference>
<proteinExistence type="inferred from homology"/>
<protein>
    <recommendedName>
        <fullName evidence="9">LITAF domain-containing protein</fullName>
    </recommendedName>
</protein>
<evidence type="ECO:0000313" key="12">
    <source>
        <dbReference type="Proteomes" id="UP000663832"/>
    </source>
</evidence>
<comment type="similarity">
    <text evidence="4">Belongs to the CDIP1/LITAF family.</text>
</comment>
<evidence type="ECO:0000256" key="7">
    <source>
        <dbReference type="ARBA" id="ARBA00023136"/>
    </source>
</evidence>
<sequence>MTSVPPPYAGGQSMNYQQVPLPPPGQPIYGTQTVSMRVPVVILGNYPMQCTCPQCGRQIVTRTEKKIGLLTWLLFGGLLFIGFWPCACIPFCVDECKDTAHYCPSCSALLGVGKKL</sequence>
<keyword evidence="8" id="KW-0812">Transmembrane</keyword>
<evidence type="ECO:0000256" key="8">
    <source>
        <dbReference type="SAM" id="Phobius"/>
    </source>
</evidence>